<dbReference type="Pfam" id="PF14214">
    <property type="entry name" value="Helitron_like_N"/>
    <property type="match status" value="1"/>
</dbReference>
<reference evidence="2" key="1">
    <citation type="submission" date="2020-04" db="EMBL/GenBank/DDBJ databases">
        <authorList>
            <person name="Alioto T."/>
            <person name="Alioto T."/>
            <person name="Gomez Garrido J."/>
        </authorList>
    </citation>
    <scope>NUCLEOTIDE SEQUENCE</scope>
    <source>
        <strain evidence="2">A484AB</strain>
    </source>
</reference>
<feature type="domain" description="Helitron helicase-like" evidence="1">
    <location>
        <begin position="155"/>
        <end position="306"/>
    </location>
</feature>
<keyword evidence="3" id="KW-1185">Reference proteome</keyword>
<dbReference type="EMBL" id="CACRXK020007568">
    <property type="protein sequence ID" value="CAB4012591.1"/>
    <property type="molecule type" value="Genomic_DNA"/>
</dbReference>
<gene>
    <name evidence="2" type="ORF">PACLA_8A053013</name>
</gene>
<organism evidence="2 3">
    <name type="scientific">Paramuricea clavata</name>
    <name type="common">Red gorgonian</name>
    <name type="synonym">Violescent sea-whip</name>
    <dbReference type="NCBI Taxonomy" id="317549"/>
    <lineage>
        <taxon>Eukaryota</taxon>
        <taxon>Metazoa</taxon>
        <taxon>Cnidaria</taxon>
        <taxon>Anthozoa</taxon>
        <taxon>Octocorallia</taxon>
        <taxon>Malacalcyonacea</taxon>
        <taxon>Plexauridae</taxon>
        <taxon>Paramuricea</taxon>
    </lineage>
</organism>
<dbReference type="Proteomes" id="UP001152795">
    <property type="component" value="Unassembled WGS sequence"/>
</dbReference>
<dbReference type="AlphaFoldDB" id="A0A6S7J5J0"/>
<evidence type="ECO:0000313" key="2">
    <source>
        <dbReference type="EMBL" id="CAB4012591.1"/>
    </source>
</evidence>
<evidence type="ECO:0000259" key="1">
    <source>
        <dbReference type="Pfam" id="PF14214"/>
    </source>
</evidence>
<evidence type="ECO:0000313" key="3">
    <source>
        <dbReference type="Proteomes" id="UP001152795"/>
    </source>
</evidence>
<name>A0A6S7J5J0_PARCT</name>
<comment type="caution">
    <text evidence="2">The sequence shown here is derived from an EMBL/GenBank/DDBJ whole genome shotgun (WGS) entry which is preliminary data.</text>
</comment>
<sequence length="308" mass="34880">MLIAKALPIMQVCVTKDTNALESLPSNGIPSNIPTIQTLEDPDAVDDQDTDTILTGGEVVNCDKETNSFLPVSSNSCLESEETKSNLNNSKINWPSIDDQPLNEYTTPFRSTLAFPTLFPDGNGDPTNPCLERDVTFGNRIQHLLKYSENIDGKLVYRFSSHPRFSYWALNVIQRKRAIQQTSIFLKQNPDESHLTVEELQEMASGNSSSTFMSKLSRHVANVTGSCAYWFKVKEDLTAIIVAKGAPTIFFTFSSADLYWPELHSLFSPNDDNLSKEDKRKNVIDNPHLVDWFFTKRLESFLKHWLYE</sequence>
<protein>
    <recommendedName>
        <fullName evidence="1">Helitron helicase-like domain-containing protein</fullName>
    </recommendedName>
</protein>
<accession>A0A6S7J5J0</accession>
<proteinExistence type="predicted"/>
<dbReference type="InterPro" id="IPR025476">
    <property type="entry name" value="Helitron_helicase-like"/>
</dbReference>
<dbReference type="OrthoDB" id="5976378at2759"/>